<dbReference type="Gene3D" id="3.40.50.1000">
    <property type="entry name" value="HAD superfamily/HAD-like"/>
    <property type="match status" value="1"/>
</dbReference>
<gene>
    <name evidence="1" type="ORF">Rai3103_07105</name>
</gene>
<proteinExistence type="predicted"/>
<dbReference type="NCBIfam" id="TIGR01484">
    <property type="entry name" value="HAD-SF-IIB"/>
    <property type="match status" value="1"/>
</dbReference>
<dbReference type="EMBL" id="CP045725">
    <property type="protein sequence ID" value="QGF23473.1"/>
    <property type="molecule type" value="Genomic_DNA"/>
</dbReference>
<dbReference type="KEGG" id="rain:Rai3103_07105"/>
<dbReference type="PANTHER" id="PTHR10000:SF25">
    <property type="entry name" value="PHOSPHATASE YKRA-RELATED"/>
    <property type="match status" value="1"/>
</dbReference>
<protein>
    <submittedName>
        <fullName evidence="1">Cof-type HAD-IIB family hydrolase</fullName>
    </submittedName>
</protein>
<keyword evidence="1" id="KW-0378">Hydrolase</keyword>
<evidence type="ECO:0000313" key="1">
    <source>
        <dbReference type="EMBL" id="QGF23473.1"/>
    </source>
</evidence>
<name>A0A5Q2FEG5_9ACTN</name>
<dbReference type="GO" id="GO:0005829">
    <property type="term" value="C:cytosol"/>
    <property type="evidence" value="ECO:0007669"/>
    <property type="project" value="TreeGrafter"/>
</dbReference>
<organism evidence="1 2">
    <name type="scientific">Raineyella fluvialis</name>
    <dbReference type="NCBI Taxonomy" id="2662261"/>
    <lineage>
        <taxon>Bacteria</taxon>
        <taxon>Bacillati</taxon>
        <taxon>Actinomycetota</taxon>
        <taxon>Actinomycetes</taxon>
        <taxon>Propionibacteriales</taxon>
        <taxon>Propionibacteriaceae</taxon>
        <taxon>Raineyella</taxon>
    </lineage>
</organism>
<keyword evidence="2" id="KW-1185">Reference proteome</keyword>
<dbReference type="Pfam" id="PF08282">
    <property type="entry name" value="Hydrolase_3"/>
    <property type="match status" value="1"/>
</dbReference>
<dbReference type="SFLD" id="SFLDS00003">
    <property type="entry name" value="Haloacid_Dehalogenase"/>
    <property type="match status" value="1"/>
</dbReference>
<dbReference type="RefSeq" id="WP_153572004.1">
    <property type="nucleotide sequence ID" value="NZ_CP045725.1"/>
</dbReference>
<accession>A0A5Q2FEG5</accession>
<dbReference type="SUPFAM" id="SSF56784">
    <property type="entry name" value="HAD-like"/>
    <property type="match status" value="1"/>
</dbReference>
<dbReference type="SFLD" id="SFLDG01140">
    <property type="entry name" value="C2.B:_Phosphomannomutase_and_P"/>
    <property type="match status" value="1"/>
</dbReference>
<dbReference type="GO" id="GO:0016791">
    <property type="term" value="F:phosphatase activity"/>
    <property type="evidence" value="ECO:0007669"/>
    <property type="project" value="UniProtKB-ARBA"/>
</dbReference>
<dbReference type="AlphaFoldDB" id="A0A5Q2FEG5"/>
<dbReference type="InterPro" id="IPR000150">
    <property type="entry name" value="Cof"/>
</dbReference>
<dbReference type="PANTHER" id="PTHR10000">
    <property type="entry name" value="PHOSPHOSERINE PHOSPHATASE"/>
    <property type="match status" value="1"/>
</dbReference>
<dbReference type="Proteomes" id="UP000386847">
    <property type="component" value="Chromosome"/>
</dbReference>
<dbReference type="InterPro" id="IPR006379">
    <property type="entry name" value="HAD-SF_hydro_IIB"/>
</dbReference>
<dbReference type="InterPro" id="IPR023214">
    <property type="entry name" value="HAD_sf"/>
</dbReference>
<dbReference type="NCBIfam" id="TIGR00099">
    <property type="entry name" value="Cof-subfamily"/>
    <property type="match status" value="1"/>
</dbReference>
<evidence type="ECO:0000313" key="2">
    <source>
        <dbReference type="Proteomes" id="UP000386847"/>
    </source>
</evidence>
<sequence>MTDPRLVFLDVDGTLLDHSQNLAPSAATAIRTARAAGHQIYLCTGRSRREIPATVTSIGVDGVISAGGGFVERDGELLFAHSMPADVKQELEVFFETRGLEYTMQGYTDVYPSHGLFARVAPLFEGDMATARDAVASADMRQLERRMAYRGPAPDTGIAKATFFGTHPGSFSLVRDGLGDRFHVITGTIPYLGSAGGEVSPHGVNKGAAITELAEALNMPLDRTIGIGDSHNDLEMLQVTGIGIAMGNADDVVKSHADETTLSVNDDGVWHAFRRHGLI</sequence>
<reference evidence="1 2" key="1">
    <citation type="submission" date="2019-10" db="EMBL/GenBank/DDBJ databases">
        <title>Genomic analysis of Raineyella sp. CBA3103.</title>
        <authorList>
            <person name="Roh S.W."/>
        </authorList>
    </citation>
    <scope>NUCLEOTIDE SEQUENCE [LARGE SCALE GENOMIC DNA]</scope>
    <source>
        <strain evidence="1 2">CBA3103</strain>
    </source>
</reference>
<dbReference type="GO" id="GO:0000287">
    <property type="term" value="F:magnesium ion binding"/>
    <property type="evidence" value="ECO:0007669"/>
    <property type="project" value="TreeGrafter"/>
</dbReference>
<dbReference type="InterPro" id="IPR036412">
    <property type="entry name" value="HAD-like_sf"/>
</dbReference>
<dbReference type="Gene3D" id="3.30.1240.10">
    <property type="match status" value="1"/>
</dbReference>